<reference evidence="7 8" key="1">
    <citation type="submission" date="2019-03" db="EMBL/GenBank/DDBJ databases">
        <title>Genomic Encyclopedia of Archaeal and Bacterial Type Strains, Phase II (KMG-II): from individual species to whole genera.</title>
        <authorList>
            <person name="Goeker M."/>
        </authorList>
    </citation>
    <scope>NUCLEOTIDE SEQUENCE [LARGE SCALE GENOMIC DNA]</scope>
    <source>
        <strain evidence="7 8">ATCC 25591</strain>
    </source>
</reference>
<dbReference type="PANTHER" id="PTHR16201">
    <property type="entry name" value="SEVEN TRANSMEMBRANE PROTEIN 1-RELATED"/>
    <property type="match status" value="1"/>
</dbReference>
<feature type="transmembrane region" description="Helical" evidence="5">
    <location>
        <begin position="220"/>
        <end position="240"/>
    </location>
</feature>
<feature type="transmembrane region" description="Helical" evidence="5">
    <location>
        <begin position="98"/>
        <end position="121"/>
    </location>
</feature>
<dbReference type="EMBL" id="JASBCP010000002">
    <property type="protein sequence ID" value="MDI3048016.1"/>
    <property type="molecule type" value="Genomic_DNA"/>
</dbReference>
<evidence type="ECO:0000256" key="3">
    <source>
        <dbReference type="ARBA" id="ARBA00022989"/>
    </source>
</evidence>
<dbReference type="Proteomes" id="UP001233782">
    <property type="component" value="Unassembled WGS sequence"/>
</dbReference>
<dbReference type="RefSeq" id="WP_051601246.1">
    <property type="nucleotide sequence ID" value="NZ_CP008748.1"/>
</dbReference>
<evidence type="ECO:0000313" key="8">
    <source>
        <dbReference type="Proteomes" id="UP000294882"/>
    </source>
</evidence>
<organism evidence="7 8">
    <name type="scientific">Metamycoplasma hyosynoviae</name>
    <dbReference type="NCBI Taxonomy" id="29559"/>
    <lineage>
        <taxon>Bacteria</taxon>
        <taxon>Bacillati</taxon>
        <taxon>Mycoplasmatota</taxon>
        <taxon>Mycoplasmoidales</taxon>
        <taxon>Metamycoplasmataceae</taxon>
        <taxon>Metamycoplasma</taxon>
    </lineage>
</organism>
<evidence type="ECO:0000313" key="7">
    <source>
        <dbReference type="EMBL" id="TDU97742.1"/>
    </source>
</evidence>
<keyword evidence="2 5" id="KW-0812">Transmembrane</keyword>
<protein>
    <submittedName>
        <fullName evidence="7">PQ loop repeat protein</fullName>
    </submittedName>
    <submittedName>
        <fullName evidence="6">PQ-loop domain-containing transporter</fullName>
    </submittedName>
</protein>
<dbReference type="Gene3D" id="1.20.1280.290">
    <property type="match status" value="2"/>
</dbReference>
<evidence type="ECO:0000256" key="1">
    <source>
        <dbReference type="ARBA" id="ARBA00004141"/>
    </source>
</evidence>
<feature type="transmembrane region" description="Helical" evidence="5">
    <location>
        <begin position="141"/>
        <end position="159"/>
    </location>
</feature>
<comment type="subcellular location">
    <subcellularLocation>
        <location evidence="1">Membrane</location>
        <topology evidence="1">Multi-pass membrane protein</topology>
    </subcellularLocation>
</comment>
<accession>A0A4R7TXZ6</accession>
<sequence>MNITKEVLGVIGALITIGLGIPQLIEQLKTKETGKVNFASFWIFYIGILFWVVYGVFGGPALWQVFFANFFCMIIYSFTMFFLYYYYKQKTRKMMIGVISAISVFAMFTLAMLIVFGIMMYDAKIAKVPNEQNRIPILEPAHVSVISAIAPSLTTLAFLPQFIINLKQKNFQGITPWMPLLFLANNTIWVIYFMLTPFAAYAENPALSLQKEWTKVAPALAWQFISLTVYGMQFIAIIMYRCKCKKLAKLEGQKNQNLQSQPEQIINQ</sequence>
<dbReference type="EMBL" id="SOCH01000003">
    <property type="protein sequence ID" value="TDU97742.1"/>
    <property type="molecule type" value="Genomic_DNA"/>
</dbReference>
<dbReference type="OrthoDB" id="398361at2"/>
<reference evidence="6" key="2">
    <citation type="submission" date="2023-04" db="EMBL/GenBank/DDBJ databases">
        <title>Genomes of recent Mycoplasma hyosynoviae isolates 2023.</title>
        <authorList>
            <person name="Spergser J."/>
        </authorList>
    </citation>
    <scope>NUCLEOTIDE SEQUENCE</scope>
    <source>
        <strain evidence="6">SN1J23N</strain>
    </source>
</reference>
<evidence type="ECO:0000256" key="2">
    <source>
        <dbReference type="ARBA" id="ARBA00022692"/>
    </source>
</evidence>
<dbReference type="InterPro" id="IPR006603">
    <property type="entry name" value="PQ-loop_rpt"/>
</dbReference>
<proteinExistence type="predicted"/>
<dbReference type="Proteomes" id="UP000294882">
    <property type="component" value="Unassembled WGS sequence"/>
</dbReference>
<feature type="transmembrane region" description="Helical" evidence="5">
    <location>
        <begin position="63"/>
        <end position="86"/>
    </location>
</feature>
<dbReference type="GO" id="GO:0016020">
    <property type="term" value="C:membrane"/>
    <property type="evidence" value="ECO:0007669"/>
    <property type="project" value="UniProtKB-SubCell"/>
</dbReference>
<evidence type="ECO:0000313" key="6">
    <source>
        <dbReference type="EMBL" id="MDI3048016.1"/>
    </source>
</evidence>
<evidence type="ECO:0000256" key="4">
    <source>
        <dbReference type="ARBA" id="ARBA00023136"/>
    </source>
</evidence>
<keyword evidence="3 5" id="KW-1133">Transmembrane helix</keyword>
<feature type="transmembrane region" description="Helical" evidence="5">
    <location>
        <begin position="180"/>
        <end position="200"/>
    </location>
</feature>
<feature type="transmembrane region" description="Helical" evidence="5">
    <location>
        <begin position="6"/>
        <end position="25"/>
    </location>
</feature>
<gene>
    <name evidence="7" type="ORF">JN03_0253</name>
    <name evidence="6" type="ORF">QJ129_01955</name>
</gene>
<dbReference type="AlphaFoldDB" id="A0A4R7TXZ6"/>
<feature type="transmembrane region" description="Helical" evidence="5">
    <location>
        <begin position="37"/>
        <end position="57"/>
    </location>
</feature>
<keyword evidence="4 5" id="KW-0472">Membrane</keyword>
<comment type="caution">
    <text evidence="7">The sequence shown here is derived from an EMBL/GenBank/DDBJ whole genome shotgun (WGS) entry which is preliminary data.</text>
</comment>
<dbReference type="InterPro" id="IPR051415">
    <property type="entry name" value="LAAT-1"/>
</dbReference>
<dbReference type="Pfam" id="PF04193">
    <property type="entry name" value="PQ-loop"/>
    <property type="match status" value="2"/>
</dbReference>
<evidence type="ECO:0000256" key="5">
    <source>
        <dbReference type="SAM" id="Phobius"/>
    </source>
</evidence>
<name>A0A4R7TXZ6_9BACT</name>